<dbReference type="OrthoDB" id="10359523at2759"/>
<evidence type="ECO:0000313" key="2">
    <source>
        <dbReference type="EMBL" id="CAG8492377.1"/>
    </source>
</evidence>
<protein>
    <submittedName>
        <fullName evidence="2">13356_t:CDS:1</fullName>
    </submittedName>
</protein>
<keyword evidence="1" id="KW-1133">Transmembrane helix</keyword>
<keyword evidence="3" id="KW-1185">Reference proteome</keyword>
<evidence type="ECO:0000313" key="3">
    <source>
        <dbReference type="Proteomes" id="UP000789831"/>
    </source>
</evidence>
<evidence type="ECO:0000256" key="1">
    <source>
        <dbReference type="SAM" id="Phobius"/>
    </source>
</evidence>
<feature type="transmembrane region" description="Helical" evidence="1">
    <location>
        <begin position="6"/>
        <end position="23"/>
    </location>
</feature>
<dbReference type="AlphaFoldDB" id="A0A9N8ZFZ9"/>
<proteinExistence type="predicted"/>
<reference evidence="2" key="1">
    <citation type="submission" date="2021-06" db="EMBL/GenBank/DDBJ databases">
        <authorList>
            <person name="Kallberg Y."/>
            <person name="Tangrot J."/>
            <person name="Rosling A."/>
        </authorList>
    </citation>
    <scope>NUCLEOTIDE SEQUENCE</scope>
    <source>
        <strain evidence="2">MT106</strain>
    </source>
</reference>
<dbReference type="EMBL" id="CAJVPL010000400">
    <property type="protein sequence ID" value="CAG8492377.1"/>
    <property type="molecule type" value="Genomic_DNA"/>
</dbReference>
<name>A0A9N8ZFZ9_9GLOM</name>
<dbReference type="Proteomes" id="UP000789831">
    <property type="component" value="Unassembled WGS sequence"/>
</dbReference>
<comment type="caution">
    <text evidence="2">The sequence shown here is derived from an EMBL/GenBank/DDBJ whole genome shotgun (WGS) entry which is preliminary data.</text>
</comment>
<accession>A0A9N8ZFZ9</accession>
<keyword evidence="1" id="KW-0812">Transmembrane</keyword>
<sequence length="191" mass="22420">MSYLNIYIFALFFNFLFVSLIGVPSKYEIHTTNVKAFTKVNNNFKVSIIHADGQLKLIKSIDENSILDSQFSVYYQNNDDFIDITFYDITYLKYENSCLLHYYQRFASIKISSFEGREFWPGSEHFSLGDEPEDLVEINLRNCRFIVGALNQLVNDPDNAYIKDFVMEYVKLGDSYTFYVRPGWKFESDVL</sequence>
<organism evidence="2 3">
    <name type="scientific">Ambispora gerdemannii</name>
    <dbReference type="NCBI Taxonomy" id="144530"/>
    <lineage>
        <taxon>Eukaryota</taxon>
        <taxon>Fungi</taxon>
        <taxon>Fungi incertae sedis</taxon>
        <taxon>Mucoromycota</taxon>
        <taxon>Glomeromycotina</taxon>
        <taxon>Glomeromycetes</taxon>
        <taxon>Archaeosporales</taxon>
        <taxon>Ambisporaceae</taxon>
        <taxon>Ambispora</taxon>
    </lineage>
</organism>
<keyword evidence="1" id="KW-0472">Membrane</keyword>
<gene>
    <name evidence="2" type="ORF">AGERDE_LOCUS3820</name>
</gene>